<name>A0AAV9L6N2_9SOLN</name>
<protein>
    <recommendedName>
        <fullName evidence="1">Reverse transcriptase zinc-binding domain-containing protein</fullName>
    </recommendedName>
</protein>
<comment type="caution">
    <text evidence="2">The sequence shown here is derived from an EMBL/GenBank/DDBJ whole genome shotgun (WGS) entry which is preliminary data.</text>
</comment>
<keyword evidence="3" id="KW-1185">Reference proteome</keyword>
<dbReference type="Proteomes" id="UP001311915">
    <property type="component" value="Unassembled WGS sequence"/>
</dbReference>
<reference evidence="2 3" key="1">
    <citation type="submission" date="2023-10" db="EMBL/GenBank/DDBJ databases">
        <title>Genome-Wide Identification Analysis in wild type Solanum Pinnatisectum Reveals Some Genes Defensing Phytophthora Infestans.</title>
        <authorList>
            <person name="Sun C."/>
        </authorList>
    </citation>
    <scope>NUCLEOTIDE SEQUENCE [LARGE SCALE GENOMIC DNA]</scope>
    <source>
        <strain evidence="2">LQN</strain>
        <tissue evidence="2">Leaf</tissue>
    </source>
</reference>
<accession>A0AAV9L6N2</accession>
<evidence type="ECO:0000313" key="2">
    <source>
        <dbReference type="EMBL" id="KAK4721254.1"/>
    </source>
</evidence>
<sequence length="53" mass="6432">MMLPKHRIILWIVSQNRILTKERMNRLNISVDDLTCCLYKLEKSLVRPEFESR</sequence>
<evidence type="ECO:0000259" key="1">
    <source>
        <dbReference type="Pfam" id="PF13966"/>
    </source>
</evidence>
<dbReference type="AlphaFoldDB" id="A0AAV9L6N2"/>
<evidence type="ECO:0000313" key="3">
    <source>
        <dbReference type="Proteomes" id="UP001311915"/>
    </source>
</evidence>
<organism evidence="2 3">
    <name type="scientific">Solanum pinnatisectum</name>
    <name type="common">tansyleaf nightshade</name>
    <dbReference type="NCBI Taxonomy" id="50273"/>
    <lineage>
        <taxon>Eukaryota</taxon>
        <taxon>Viridiplantae</taxon>
        <taxon>Streptophyta</taxon>
        <taxon>Embryophyta</taxon>
        <taxon>Tracheophyta</taxon>
        <taxon>Spermatophyta</taxon>
        <taxon>Magnoliopsida</taxon>
        <taxon>eudicotyledons</taxon>
        <taxon>Gunneridae</taxon>
        <taxon>Pentapetalae</taxon>
        <taxon>asterids</taxon>
        <taxon>lamiids</taxon>
        <taxon>Solanales</taxon>
        <taxon>Solanaceae</taxon>
        <taxon>Solanoideae</taxon>
        <taxon>Solaneae</taxon>
        <taxon>Solanum</taxon>
    </lineage>
</organism>
<dbReference type="Pfam" id="PF13966">
    <property type="entry name" value="zf-RVT"/>
    <property type="match status" value="1"/>
</dbReference>
<dbReference type="InterPro" id="IPR026960">
    <property type="entry name" value="RVT-Znf"/>
</dbReference>
<gene>
    <name evidence="2" type="ORF">R3W88_011487</name>
</gene>
<dbReference type="EMBL" id="JAWPEI010000007">
    <property type="protein sequence ID" value="KAK4721254.1"/>
    <property type="molecule type" value="Genomic_DNA"/>
</dbReference>
<feature type="domain" description="Reverse transcriptase zinc-binding" evidence="1">
    <location>
        <begin position="2"/>
        <end position="42"/>
    </location>
</feature>
<proteinExistence type="predicted"/>